<evidence type="ECO:0000256" key="2">
    <source>
        <dbReference type="SAM" id="MobiDB-lite"/>
    </source>
</evidence>
<sequence length="112" mass="12373">MELKVAVPSSSANEELNDASMSSEDEEIVDPLSSAREELSHCRQQFLVAVSYPRMDPLEYVMFGKVYRIGGEESSAESNTLAAYASFRGLLMHLQGDANICMALSWTPIFTC</sequence>
<dbReference type="GO" id="GO:0006351">
    <property type="term" value="P:DNA-templated transcription"/>
    <property type="evidence" value="ECO:0007669"/>
    <property type="project" value="InterPro"/>
</dbReference>
<feature type="region of interest" description="Disordered" evidence="2">
    <location>
        <begin position="1"/>
        <end position="25"/>
    </location>
</feature>
<dbReference type="WBParaSite" id="PgB09_g035_t05">
    <property type="protein sequence ID" value="PgB09_g035_t05"/>
    <property type="gene ID" value="PgB09_g035"/>
</dbReference>
<dbReference type="Gene3D" id="2.40.50.140">
    <property type="entry name" value="Nucleic acid-binding proteins"/>
    <property type="match status" value="1"/>
</dbReference>
<comment type="function">
    <text evidence="1">DNA-dependent RNA polymerase catalyzes the transcription of DNA into RNA using the four ribonucleoside triphosphates as substrates. Common component of RNA polymerases I, II and III which synthesize ribosomal RNA precursors, mRNA precursors and many functional non-coding RNAs, and small RNAs, such as 5S rRNA and tRNAs, respectively.</text>
</comment>
<reference evidence="4 5" key="1">
    <citation type="submission" date="2022-11" db="UniProtKB">
        <authorList>
            <consortium name="WormBaseParasite"/>
        </authorList>
    </citation>
    <scope>IDENTIFICATION</scope>
</reference>
<dbReference type="InterPro" id="IPR005570">
    <property type="entry name" value="RPABC3"/>
</dbReference>
<evidence type="ECO:0000313" key="5">
    <source>
        <dbReference type="WBParaSite" id="PgB09_g035_t06"/>
    </source>
</evidence>
<protein>
    <submittedName>
        <fullName evidence="4 5">Uncharacterized protein</fullName>
    </submittedName>
</protein>
<dbReference type="WBParaSite" id="PgB09_g035_t06">
    <property type="protein sequence ID" value="PgB09_g035_t06"/>
    <property type="gene ID" value="PgB09_g035"/>
</dbReference>
<dbReference type="InterPro" id="IPR012340">
    <property type="entry name" value="NA-bd_OB-fold"/>
</dbReference>
<name>A0A914ZMD8_PARUN</name>
<feature type="compositionally biased region" description="Polar residues" evidence="2">
    <location>
        <begin position="8"/>
        <end position="22"/>
    </location>
</feature>
<dbReference type="SUPFAM" id="SSF50249">
    <property type="entry name" value="Nucleic acid-binding proteins"/>
    <property type="match status" value="1"/>
</dbReference>
<accession>A0A914ZMD8</accession>
<evidence type="ECO:0000313" key="3">
    <source>
        <dbReference type="Proteomes" id="UP000887569"/>
    </source>
</evidence>
<dbReference type="AlphaFoldDB" id="A0A914ZMD8"/>
<keyword evidence="3" id="KW-1185">Reference proteome</keyword>
<evidence type="ECO:0000256" key="1">
    <source>
        <dbReference type="ARBA" id="ARBA00044496"/>
    </source>
</evidence>
<evidence type="ECO:0000313" key="4">
    <source>
        <dbReference type="WBParaSite" id="PgB09_g035_t05"/>
    </source>
</evidence>
<dbReference type="Proteomes" id="UP000887569">
    <property type="component" value="Unplaced"/>
</dbReference>
<organism evidence="3 4">
    <name type="scientific">Parascaris univalens</name>
    <name type="common">Nematode worm</name>
    <dbReference type="NCBI Taxonomy" id="6257"/>
    <lineage>
        <taxon>Eukaryota</taxon>
        <taxon>Metazoa</taxon>
        <taxon>Ecdysozoa</taxon>
        <taxon>Nematoda</taxon>
        <taxon>Chromadorea</taxon>
        <taxon>Rhabditida</taxon>
        <taxon>Spirurina</taxon>
        <taxon>Ascaridomorpha</taxon>
        <taxon>Ascaridoidea</taxon>
        <taxon>Ascarididae</taxon>
        <taxon>Parascaris</taxon>
    </lineage>
</organism>
<proteinExistence type="predicted"/>
<dbReference type="Pfam" id="PF03870">
    <property type="entry name" value="RNA_pol_Rpb8"/>
    <property type="match status" value="1"/>
</dbReference>
<dbReference type="GO" id="GO:0003899">
    <property type="term" value="F:DNA-directed RNA polymerase activity"/>
    <property type="evidence" value="ECO:0007669"/>
    <property type="project" value="InterPro"/>
</dbReference>